<feature type="coiled-coil region" evidence="1">
    <location>
        <begin position="51"/>
        <end position="78"/>
    </location>
</feature>
<dbReference type="GO" id="GO:1990904">
    <property type="term" value="C:ribonucleoprotein complex"/>
    <property type="evidence" value="ECO:0007669"/>
    <property type="project" value="UniProtKB-KW"/>
</dbReference>
<feature type="transmembrane region" description="Helical" evidence="2">
    <location>
        <begin position="12"/>
        <end position="29"/>
    </location>
</feature>
<evidence type="ECO:0000313" key="3">
    <source>
        <dbReference type="EMBL" id="DAF53163.1"/>
    </source>
</evidence>
<organism evidence="3">
    <name type="scientific">Siphoviridae sp. ctLdn10</name>
    <dbReference type="NCBI Taxonomy" id="2827847"/>
    <lineage>
        <taxon>Viruses</taxon>
        <taxon>Duplodnaviria</taxon>
        <taxon>Heunggongvirae</taxon>
        <taxon>Uroviricota</taxon>
        <taxon>Caudoviricetes</taxon>
    </lineage>
</organism>
<keyword evidence="2" id="KW-0812">Transmembrane</keyword>
<sequence length="93" mass="10499">MTIQNGVRDVLLSSIISGVICFIGVWVSINNRVSILEVQVQGDHEVVTQYQQRTDNDMKEIKEKLEEINVKVTRLGDTKADRPFVPKTTAVNE</sequence>
<name>A0A8S5SQS2_9CAUD</name>
<keyword evidence="2" id="KW-1133">Transmembrane helix</keyword>
<accession>A0A8S5SQS2</accession>
<protein>
    <submittedName>
        <fullName evidence="3">PROTEIN/RNA Complex PROTEIN, RIBONUCLEOPROTEIN, NUCLEOTIDE-BINDING, PROTEIN</fullName>
    </submittedName>
</protein>
<keyword evidence="1" id="KW-0175">Coiled coil</keyword>
<keyword evidence="2" id="KW-0472">Membrane</keyword>
<reference evidence="3" key="1">
    <citation type="journal article" date="2021" name="Proc. Natl. Acad. Sci. U.S.A.">
        <title>A Catalog of Tens of Thousands of Viruses from Human Metagenomes Reveals Hidden Associations with Chronic Diseases.</title>
        <authorList>
            <person name="Tisza M.J."/>
            <person name="Buck C.B."/>
        </authorList>
    </citation>
    <scope>NUCLEOTIDE SEQUENCE</scope>
    <source>
        <strain evidence="3">CtLdn10</strain>
    </source>
</reference>
<dbReference type="EMBL" id="BK032647">
    <property type="protein sequence ID" value="DAF53163.1"/>
    <property type="molecule type" value="Genomic_DNA"/>
</dbReference>
<evidence type="ECO:0000256" key="1">
    <source>
        <dbReference type="SAM" id="Coils"/>
    </source>
</evidence>
<keyword evidence="3" id="KW-0687">Ribonucleoprotein</keyword>
<evidence type="ECO:0000256" key="2">
    <source>
        <dbReference type="SAM" id="Phobius"/>
    </source>
</evidence>
<proteinExistence type="predicted"/>